<comment type="caution">
    <text evidence="11">The sequence shown here is derived from an EMBL/GenBank/DDBJ whole genome shotgun (WGS) entry which is preliminary data.</text>
</comment>
<keyword evidence="11" id="KW-0328">Glycosyltransferase</keyword>
<evidence type="ECO:0000256" key="1">
    <source>
        <dbReference type="ARBA" id="ARBA00004952"/>
    </source>
</evidence>
<accession>A0A1G2EXA6</accession>
<organism evidence="11 12">
    <name type="scientific">Candidatus Niyogibacteria bacterium RIFCSPLOWO2_02_FULL_45_13</name>
    <dbReference type="NCBI Taxonomy" id="1801725"/>
    <lineage>
        <taxon>Bacteria</taxon>
        <taxon>Candidatus Niyogiibacteriota</taxon>
    </lineage>
</organism>
<gene>
    <name evidence="7" type="primary">pncB</name>
    <name evidence="11" type="ORF">A3J00_02805</name>
</gene>
<feature type="modified residue" description="Phosphohistidine; by autocatalysis" evidence="7">
    <location>
        <position position="229"/>
    </location>
</feature>
<evidence type="ECO:0000259" key="10">
    <source>
        <dbReference type="Pfam" id="PF17767"/>
    </source>
</evidence>
<keyword evidence="4 7" id="KW-0597">Phosphoprotein</keyword>
<evidence type="ECO:0000313" key="11">
    <source>
        <dbReference type="EMBL" id="OGZ30357.1"/>
    </source>
</evidence>
<dbReference type="PANTHER" id="PTHR11098:SF1">
    <property type="entry name" value="NICOTINATE PHOSPHORIBOSYLTRANSFERASE"/>
    <property type="match status" value="1"/>
</dbReference>
<dbReference type="GO" id="GO:0005829">
    <property type="term" value="C:cytosol"/>
    <property type="evidence" value="ECO:0007669"/>
    <property type="project" value="TreeGrafter"/>
</dbReference>
<sequence>MTEFKPIINSLMDVDFYKLTMGQLIWRYYPDVNVTFELMNRTKKIRVADLIDMDELVRQLDHARSLRFKERTEIYYLRGMDVYGERMFQEGYIKNLIGFRLPPYELSVEDGQLRLRFSGKWIDVSMWETIAMSIVSELRVRAGLALMSKCDIEIMYQKADIKQNQKLTEIKKRPHLTISDFATRRRHGFGWHKKSVEEAVCVIREQLSGTSNTLLAFLLNLIPIGTSAHELQMVLAALLPRPEDKRRTQYQVLYKWQDLYGDGLRIFLPDTFGTDQFLEDAPREIAVVWRGSRQDSGDPFEYGEKLIAWYKKHEVDPTQKLIIFSDGLDVGDIIQLEEYFRGRIKVTFGWGTLFANDFRGCYPEELAPYFAPASVICKPVEAEGRPTVKLSDNVQKATGDPEAVKEYLKIFGEDRRRNIPVFV</sequence>
<dbReference type="AlphaFoldDB" id="A0A1G2EXA6"/>
<feature type="domain" description="Nicotinate phosphoribosyltransferase N-terminal" evidence="10">
    <location>
        <begin position="12"/>
        <end position="136"/>
    </location>
</feature>
<comment type="PTM">
    <text evidence="7 8">Transiently phosphorylated on a His residue during the reaction cycle. Phosphorylation strongly increases the affinity for substrates and increases the rate of nicotinate D-ribonucleotide production. Dephosphorylation regenerates the low-affinity form of the enzyme, leading to product release.</text>
</comment>
<comment type="function">
    <text evidence="7 8">Catalyzes the synthesis of beta-nicotinate D-ribonucleotide from nicotinate and 5-phospho-D-ribose 1-phosphate at the expense of ATP.</text>
</comment>
<keyword evidence="11" id="KW-0808">Transferase</keyword>
<evidence type="ECO:0000259" key="9">
    <source>
        <dbReference type="Pfam" id="PF04095"/>
    </source>
</evidence>
<dbReference type="Proteomes" id="UP000178428">
    <property type="component" value="Unassembled WGS sequence"/>
</dbReference>
<dbReference type="InterPro" id="IPR041525">
    <property type="entry name" value="N/Namide_PRibTrfase"/>
</dbReference>
<comment type="pathway">
    <text evidence="1 7 8">Cofactor biosynthesis; NAD(+) biosynthesis; nicotinate D-ribonucleotide from nicotinate: step 1/1.</text>
</comment>
<dbReference type="UniPathway" id="UPA00253">
    <property type="reaction ID" value="UER00457"/>
</dbReference>
<dbReference type="GO" id="GO:0016757">
    <property type="term" value="F:glycosyltransferase activity"/>
    <property type="evidence" value="ECO:0007669"/>
    <property type="project" value="UniProtKB-KW"/>
</dbReference>
<dbReference type="Gene3D" id="3.20.140.10">
    <property type="entry name" value="nicotinate phosphoribosyltransferase"/>
    <property type="match status" value="1"/>
</dbReference>
<dbReference type="EMBL" id="MHMR01000023">
    <property type="protein sequence ID" value="OGZ30357.1"/>
    <property type="molecule type" value="Genomic_DNA"/>
</dbReference>
<dbReference type="InterPro" id="IPR006406">
    <property type="entry name" value="Nic_PRibTrfase"/>
</dbReference>
<evidence type="ECO:0000256" key="8">
    <source>
        <dbReference type="RuleBase" id="RU003838"/>
    </source>
</evidence>
<dbReference type="InterPro" id="IPR040727">
    <property type="entry name" value="NAPRTase_N"/>
</dbReference>
<dbReference type="InterPro" id="IPR007229">
    <property type="entry name" value="Nic_PRibTrfase-Fam"/>
</dbReference>
<dbReference type="GO" id="GO:0004516">
    <property type="term" value="F:nicotinate phosphoribosyltransferase activity"/>
    <property type="evidence" value="ECO:0007669"/>
    <property type="project" value="UniProtKB-UniRule"/>
</dbReference>
<dbReference type="Pfam" id="PF04095">
    <property type="entry name" value="NAPRTase"/>
    <property type="match status" value="1"/>
</dbReference>
<evidence type="ECO:0000256" key="4">
    <source>
        <dbReference type="ARBA" id="ARBA00022553"/>
    </source>
</evidence>
<dbReference type="EC" id="6.3.4.21" evidence="3 7"/>
<evidence type="ECO:0000256" key="7">
    <source>
        <dbReference type="HAMAP-Rule" id="MF_00570"/>
    </source>
</evidence>
<evidence type="ECO:0000256" key="6">
    <source>
        <dbReference type="ARBA" id="ARBA00022642"/>
    </source>
</evidence>
<dbReference type="NCBIfam" id="TIGR01514">
    <property type="entry name" value="NAPRTase"/>
    <property type="match status" value="1"/>
</dbReference>
<comment type="similarity">
    <text evidence="2 7 8">Belongs to the NAPRTase family.</text>
</comment>
<keyword evidence="5 7" id="KW-0436">Ligase</keyword>
<keyword evidence="6 7" id="KW-0662">Pyridine nucleotide biosynthesis</keyword>
<proteinExistence type="inferred from homology"/>
<dbReference type="InterPro" id="IPR036068">
    <property type="entry name" value="Nicotinate_pribotase-like_C"/>
</dbReference>
<feature type="domain" description="Nicotinate/nicotinamide phosphoribosyltransferase" evidence="9">
    <location>
        <begin position="177"/>
        <end position="409"/>
    </location>
</feature>
<dbReference type="SUPFAM" id="SSF51690">
    <property type="entry name" value="Nicotinate/Quinolinate PRTase C-terminal domain-like"/>
    <property type="match status" value="1"/>
</dbReference>
<reference evidence="11 12" key="1">
    <citation type="journal article" date="2016" name="Nat. Commun.">
        <title>Thousands of microbial genomes shed light on interconnected biogeochemical processes in an aquifer system.</title>
        <authorList>
            <person name="Anantharaman K."/>
            <person name="Brown C.T."/>
            <person name="Hug L.A."/>
            <person name="Sharon I."/>
            <person name="Castelle C.J."/>
            <person name="Probst A.J."/>
            <person name="Thomas B.C."/>
            <person name="Singh A."/>
            <person name="Wilkins M.J."/>
            <person name="Karaoz U."/>
            <person name="Brodie E.L."/>
            <person name="Williams K.H."/>
            <person name="Hubbard S.S."/>
            <person name="Banfield J.F."/>
        </authorList>
    </citation>
    <scope>NUCLEOTIDE SEQUENCE [LARGE SCALE GENOMIC DNA]</scope>
</reference>
<dbReference type="NCBIfam" id="NF003704">
    <property type="entry name" value="PRK05321.1"/>
    <property type="match status" value="1"/>
</dbReference>
<dbReference type="GO" id="GO:0034355">
    <property type="term" value="P:NAD+ biosynthetic process via the salvage pathway"/>
    <property type="evidence" value="ECO:0007669"/>
    <property type="project" value="TreeGrafter"/>
</dbReference>
<evidence type="ECO:0000256" key="5">
    <source>
        <dbReference type="ARBA" id="ARBA00022598"/>
    </source>
</evidence>
<evidence type="ECO:0000256" key="3">
    <source>
        <dbReference type="ARBA" id="ARBA00013236"/>
    </source>
</evidence>
<evidence type="ECO:0000313" key="12">
    <source>
        <dbReference type="Proteomes" id="UP000178428"/>
    </source>
</evidence>
<dbReference type="Pfam" id="PF17767">
    <property type="entry name" value="NAPRTase_N"/>
    <property type="match status" value="1"/>
</dbReference>
<name>A0A1G2EXA6_9BACT</name>
<dbReference type="STRING" id="1801725.A3J00_02805"/>
<dbReference type="SUPFAM" id="SSF54675">
    <property type="entry name" value="Nicotinate/Quinolinate PRTase N-terminal domain-like"/>
    <property type="match status" value="1"/>
</dbReference>
<evidence type="ECO:0000256" key="2">
    <source>
        <dbReference type="ARBA" id="ARBA00010897"/>
    </source>
</evidence>
<protein>
    <recommendedName>
        <fullName evidence="3 7">Nicotinate phosphoribosyltransferase</fullName>
        <shortName evidence="7">NAPRTase</shortName>
        <ecNumber evidence="3 7">6.3.4.21</ecNumber>
    </recommendedName>
</protein>
<dbReference type="PANTHER" id="PTHR11098">
    <property type="entry name" value="NICOTINATE PHOSPHORIBOSYLTRANSFERASE"/>
    <property type="match status" value="1"/>
</dbReference>
<dbReference type="PIRSF" id="PIRSF000484">
    <property type="entry name" value="NAPRT"/>
    <property type="match status" value="1"/>
</dbReference>
<dbReference type="HAMAP" id="MF_00570">
    <property type="entry name" value="NAPRTase"/>
    <property type="match status" value="1"/>
</dbReference>
<comment type="catalytic activity">
    <reaction evidence="7 8">
        <text>5-phospho-alpha-D-ribose 1-diphosphate + nicotinate + ATP + H2O = nicotinate beta-D-ribonucleotide + ADP + phosphate + diphosphate</text>
        <dbReference type="Rhea" id="RHEA:36163"/>
        <dbReference type="ChEBI" id="CHEBI:15377"/>
        <dbReference type="ChEBI" id="CHEBI:30616"/>
        <dbReference type="ChEBI" id="CHEBI:32544"/>
        <dbReference type="ChEBI" id="CHEBI:33019"/>
        <dbReference type="ChEBI" id="CHEBI:43474"/>
        <dbReference type="ChEBI" id="CHEBI:57502"/>
        <dbReference type="ChEBI" id="CHEBI:58017"/>
        <dbReference type="ChEBI" id="CHEBI:456216"/>
        <dbReference type="EC" id="6.3.4.21"/>
    </reaction>
</comment>